<evidence type="ECO:0000256" key="1">
    <source>
        <dbReference type="ARBA" id="ARBA00011074"/>
    </source>
</evidence>
<sequence length="439" mass="50845">MAACHRNWVLDSRIELFNRGWWMWGRRRQRTLWDITSLLHPQEAGRLPEPRRNTCHPPADGGETHLSDRSPDTAESLRRILFGGTFHVFNYEWRRSFFQFRELNSELSFALDADRGGARAIQMVVQARIIKHLLFGRQGGSDGRMLHSLSEVGQRDQDRALAAALSDSLWLAGQEVSATVTLVTEDYCITPHLDYKLDNFTEKLQLFTFNEKDDLRKFILDHIQCFKEERSHGVILFLYSLICSRTVDRLKEDLDSTTSHLLYLSLGNFVCRQALLNLLLTGKASPHVFNGTLYFGEDGLNLECPLQGVLSRSDVGYLHWSREQMERDRLPQVGSMLKTPMFPVWVCCINGSHSVLFSLNRSLLSDWKMEHLFHLFYYNGQSSQRTVTRLTVDTHSHHWEASSRDTDRDPEKRFPSLEMTVRTKWEGAAIDWNDTAPFY</sequence>
<keyword evidence="2" id="KW-0788">Thiol protease</keyword>
<dbReference type="GO" id="GO:0004843">
    <property type="term" value="F:cysteine-type deubiquitinase activity"/>
    <property type="evidence" value="ECO:0007669"/>
    <property type="project" value="UniProtKB-UniRule"/>
</dbReference>
<reference evidence="5" key="1">
    <citation type="submission" date="2022-08" db="EMBL/GenBank/DDBJ databases">
        <title>Genome sequencing of akame (Lates japonicus).</title>
        <authorList>
            <person name="Hashiguchi Y."/>
            <person name="Takahashi H."/>
        </authorList>
    </citation>
    <scope>NUCLEOTIDE SEQUENCE</scope>
    <source>
        <strain evidence="5">Kochi</strain>
    </source>
</reference>
<comment type="function">
    <text evidence="2">Hydrolase that can remove 'Lys-48'-linked conjugated ubiquitin from proteins.</text>
</comment>
<dbReference type="AlphaFoldDB" id="A0AAD3NAT8"/>
<organism evidence="5 6">
    <name type="scientific">Lates japonicus</name>
    <name type="common">Japanese lates</name>
    <dbReference type="NCBI Taxonomy" id="270547"/>
    <lineage>
        <taxon>Eukaryota</taxon>
        <taxon>Metazoa</taxon>
        <taxon>Chordata</taxon>
        <taxon>Craniata</taxon>
        <taxon>Vertebrata</taxon>
        <taxon>Euteleostomi</taxon>
        <taxon>Actinopterygii</taxon>
        <taxon>Neopterygii</taxon>
        <taxon>Teleostei</taxon>
        <taxon>Neoteleostei</taxon>
        <taxon>Acanthomorphata</taxon>
        <taxon>Carangaria</taxon>
        <taxon>Carangaria incertae sedis</taxon>
        <taxon>Centropomidae</taxon>
        <taxon>Lates</taxon>
    </lineage>
</organism>
<keyword evidence="2" id="KW-0378">Hydrolase</keyword>
<dbReference type="Pfam" id="PF13898">
    <property type="entry name" value="MINDY-3_4_CD"/>
    <property type="match status" value="1"/>
</dbReference>
<evidence type="ECO:0000313" key="6">
    <source>
        <dbReference type="Proteomes" id="UP001279410"/>
    </source>
</evidence>
<comment type="caution">
    <text evidence="5">The sequence shown here is derived from an EMBL/GenBank/DDBJ whole genome shotgun (WGS) entry which is preliminary data.</text>
</comment>
<evidence type="ECO:0000259" key="4">
    <source>
        <dbReference type="SMART" id="SM01174"/>
    </source>
</evidence>
<dbReference type="EC" id="3.4.19.12" evidence="2"/>
<feature type="domain" description="Deubiquitinating enzyme MINDY-3/4 conserved" evidence="4">
    <location>
        <begin position="78"/>
        <end position="434"/>
    </location>
</feature>
<dbReference type="SMART" id="SM01174">
    <property type="entry name" value="DUF4205"/>
    <property type="match status" value="1"/>
</dbReference>
<keyword evidence="2" id="KW-0645">Protease</keyword>
<comment type="similarity">
    <text evidence="1 2">Belongs to the MINDY deubiquitinase family. FAM188 subfamily.</text>
</comment>
<keyword evidence="6" id="KW-1185">Reference proteome</keyword>
<proteinExistence type="inferred from homology"/>
<evidence type="ECO:0000256" key="2">
    <source>
        <dbReference type="RuleBase" id="RU367088"/>
    </source>
</evidence>
<keyword evidence="2" id="KW-0833">Ubl conjugation pathway</keyword>
<dbReference type="GO" id="GO:0071108">
    <property type="term" value="P:protein K48-linked deubiquitination"/>
    <property type="evidence" value="ECO:0007669"/>
    <property type="project" value="InterPro"/>
</dbReference>
<comment type="catalytic activity">
    <reaction evidence="2">
        <text>Thiol-dependent hydrolysis of ester, thioester, amide, peptide and isopeptide bonds formed by the C-terminal Gly of ubiquitin (a 76-residue protein attached to proteins as an intracellular targeting signal).</text>
        <dbReference type="EC" id="3.4.19.12"/>
    </reaction>
</comment>
<name>A0AAD3NAT8_LATJO</name>
<feature type="region of interest" description="Disordered" evidence="3">
    <location>
        <begin position="45"/>
        <end position="71"/>
    </location>
</feature>
<dbReference type="InterPro" id="IPR025257">
    <property type="entry name" value="MINDY-3/4_CD"/>
</dbReference>
<dbReference type="PANTHER" id="PTHR12473">
    <property type="entry name" value="UBIQUITIN CARBOXYL-TERMINAL HYDROLASE MINDY-4-RELATED"/>
    <property type="match status" value="1"/>
</dbReference>
<protein>
    <recommendedName>
        <fullName evidence="2">Ubiquitin carboxyl-terminal hydrolase MINDY</fullName>
        <ecNumber evidence="2">3.4.19.12</ecNumber>
    </recommendedName>
</protein>
<accession>A0AAD3NAT8</accession>
<dbReference type="PANTHER" id="PTHR12473:SF18">
    <property type="entry name" value="INACTIVE UBIQUITIN CARBOXYL-TERMINAL HYDROLASE MINDY-4B"/>
    <property type="match status" value="1"/>
</dbReference>
<evidence type="ECO:0000256" key="3">
    <source>
        <dbReference type="SAM" id="MobiDB-lite"/>
    </source>
</evidence>
<dbReference type="GO" id="GO:0006508">
    <property type="term" value="P:proteolysis"/>
    <property type="evidence" value="ECO:0007669"/>
    <property type="project" value="UniProtKB-KW"/>
</dbReference>
<gene>
    <name evidence="5" type="ORF">AKAME5_001993200</name>
</gene>
<evidence type="ECO:0000313" key="5">
    <source>
        <dbReference type="EMBL" id="GLD68619.1"/>
    </source>
</evidence>
<feature type="compositionally biased region" description="Basic and acidic residues" evidence="3">
    <location>
        <begin position="62"/>
        <end position="71"/>
    </location>
</feature>
<dbReference type="EMBL" id="BRZM01000143">
    <property type="protein sequence ID" value="GLD68619.1"/>
    <property type="molecule type" value="Genomic_DNA"/>
</dbReference>
<dbReference type="Proteomes" id="UP001279410">
    <property type="component" value="Unassembled WGS sequence"/>
</dbReference>
<dbReference type="InterPro" id="IPR039785">
    <property type="entry name" value="MINY3/4"/>
</dbReference>
<dbReference type="GO" id="GO:1990380">
    <property type="term" value="F:K48-linked deubiquitinase activity"/>
    <property type="evidence" value="ECO:0007669"/>
    <property type="project" value="UniProtKB-UniRule"/>
</dbReference>